<dbReference type="AlphaFoldDB" id="A0AAN7UVM9"/>
<keyword evidence="12" id="KW-1185">Reference proteome</keyword>
<keyword evidence="4 10" id="KW-0812">Transmembrane</keyword>
<dbReference type="GO" id="GO:0004984">
    <property type="term" value="F:olfactory receptor activity"/>
    <property type="evidence" value="ECO:0007669"/>
    <property type="project" value="InterPro"/>
</dbReference>
<keyword evidence="7 10" id="KW-0472">Membrane</keyword>
<dbReference type="GO" id="GO:0007165">
    <property type="term" value="P:signal transduction"/>
    <property type="evidence" value="ECO:0007669"/>
    <property type="project" value="UniProtKB-KW"/>
</dbReference>
<dbReference type="GO" id="GO:0005886">
    <property type="term" value="C:plasma membrane"/>
    <property type="evidence" value="ECO:0007669"/>
    <property type="project" value="UniProtKB-SubCell"/>
</dbReference>
<keyword evidence="5" id="KW-0552">Olfaction</keyword>
<sequence>MIILEVANFVPDFWTTLYTYIKKEVIFGSFCYYLFLAFLYLLPLYGRITLPSEEWRTPILDVTIINITYSINYEIAYIYEVLSVSLVSSTVCFTNVLITAILIDMSVQFRLFENYIRNSFSQLVSILPLFDTKAFQAYFEVIVVSVSQFIMSYYGTQLSIASQSISDTCYELNFVGTDVRFQKGLLMIMRRSSKPLFITVGGFAVLSINVFVMIIRSSYSYLMVLRNTNTSG</sequence>
<feature type="transmembrane region" description="Helical" evidence="10">
    <location>
        <begin position="196"/>
        <end position="215"/>
    </location>
</feature>
<proteinExistence type="predicted"/>
<dbReference type="Proteomes" id="UP001329430">
    <property type="component" value="Chromosome 10"/>
</dbReference>
<dbReference type="Pfam" id="PF02949">
    <property type="entry name" value="7tm_6"/>
    <property type="match status" value="1"/>
</dbReference>
<name>A0AAN7UVM9_9COLE</name>
<evidence type="ECO:0000256" key="2">
    <source>
        <dbReference type="ARBA" id="ARBA00022475"/>
    </source>
</evidence>
<dbReference type="PANTHER" id="PTHR21137">
    <property type="entry name" value="ODORANT RECEPTOR"/>
    <property type="match status" value="1"/>
</dbReference>
<comment type="subcellular location">
    <subcellularLocation>
        <location evidence="1">Cell membrane</location>
        <topology evidence="1">Multi-pass membrane protein</topology>
    </subcellularLocation>
</comment>
<organism evidence="11 12">
    <name type="scientific">Pyrocoelia pectoralis</name>
    <dbReference type="NCBI Taxonomy" id="417401"/>
    <lineage>
        <taxon>Eukaryota</taxon>
        <taxon>Metazoa</taxon>
        <taxon>Ecdysozoa</taxon>
        <taxon>Arthropoda</taxon>
        <taxon>Hexapoda</taxon>
        <taxon>Insecta</taxon>
        <taxon>Pterygota</taxon>
        <taxon>Neoptera</taxon>
        <taxon>Endopterygota</taxon>
        <taxon>Coleoptera</taxon>
        <taxon>Polyphaga</taxon>
        <taxon>Elateriformia</taxon>
        <taxon>Elateroidea</taxon>
        <taxon>Lampyridae</taxon>
        <taxon>Lampyrinae</taxon>
        <taxon>Pyrocoelia</taxon>
    </lineage>
</organism>
<feature type="transmembrane region" description="Helical" evidence="10">
    <location>
        <begin position="25"/>
        <end position="46"/>
    </location>
</feature>
<dbReference type="PANTHER" id="PTHR21137:SF35">
    <property type="entry name" value="ODORANT RECEPTOR 19A-RELATED"/>
    <property type="match status" value="1"/>
</dbReference>
<gene>
    <name evidence="11" type="ORF">RI129_013140</name>
</gene>
<evidence type="ECO:0000313" key="11">
    <source>
        <dbReference type="EMBL" id="KAK5638845.1"/>
    </source>
</evidence>
<evidence type="ECO:0000256" key="8">
    <source>
        <dbReference type="ARBA" id="ARBA00023170"/>
    </source>
</evidence>
<evidence type="ECO:0000256" key="10">
    <source>
        <dbReference type="SAM" id="Phobius"/>
    </source>
</evidence>
<keyword evidence="3" id="KW-0716">Sensory transduction</keyword>
<keyword evidence="9" id="KW-0807">Transducer</keyword>
<evidence type="ECO:0000313" key="12">
    <source>
        <dbReference type="Proteomes" id="UP001329430"/>
    </source>
</evidence>
<dbReference type="InterPro" id="IPR004117">
    <property type="entry name" value="7tm6_olfct_rcpt"/>
</dbReference>
<comment type="caution">
    <text evidence="11">The sequence shown here is derived from an EMBL/GenBank/DDBJ whole genome shotgun (WGS) entry which is preliminary data.</text>
</comment>
<accession>A0AAN7UVM9</accession>
<evidence type="ECO:0000256" key="6">
    <source>
        <dbReference type="ARBA" id="ARBA00022989"/>
    </source>
</evidence>
<evidence type="ECO:0000256" key="4">
    <source>
        <dbReference type="ARBA" id="ARBA00022692"/>
    </source>
</evidence>
<dbReference type="GO" id="GO:0005549">
    <property type="term" value="F:odorant binding"/>
    <property type="evidence" value="ECO:0007669"/>
    <property type="project" value="InterPro"/>
</dbReference>
<reference evidence="11 12" key="1">
    <citation type="journal article" date="2024" name="Insects">
        <title>An Improved Chromosome-Level Genome Assembly of the Firefly Pyrocoelia pectoralis.</title>
        <authorList>
            <person name="Fu X."/>
            <person name="Meyer-Rochow V.B."/>
            <person name="Ballantyne L."/>
            <person name="Zhu X."/>
        </authorList>
    </citation>
    <scope>NUCLEOTIDE SEQUENCE [LARGE SCALE GENOMIC DNA]</scope>
    <source>
        <strain evidence="11">XCY_ONT2</strain>
    </source>
</reference>
<dbReference type="EMBL" id="JAVRBK010000010">
    <property type="protein sequence ID" value="KAK5638845.1"/>
    <property type="molecule type" value="Genomic_DNA"/>
</dbReference>
<evidence type="ECO:0000256" key="9">
    <source>
        <dbReference type="ARBA" id="ARBA00023224"/>
    </source>
</evidence>
<evidence type="ECO:0000256" key="7">
    <source>
        <dbReference type="ARBA" id="ARBA00023136"/>
    </source>
</evidence>
<protein>
    <submittedName>
        <fullName evidence="11">Uncharacterized protein</fullName>
    </submittedName>
</protein>
<keyword evidence="2" id="KW-1003">Cell membrane</keyword>
<keyword evidence="8" id="KW-0675">Receptor</keyword>
<evidence type="ECO:0000256" key="3">
    <source>
        <dbReference type="ARBA" id="ARBA00022606"/>
    </source>
</evidence>
<evidence type="ECO:0000256" key="5">
    <source>
        <dbReference type="ARBA" id="ARBA00022725"/>
    </source>
</evidence>
<keyword evidence="6 10" id="KW-1133">Transmembrane helix</keyword>
<feature type="transmembrane region" description="Helical" evidence="10">
    <location>
        <begin position="85"/>
        <end position="107"/>
    </location>
</feature>
<evidence type="ECO:0000256" key="1">
    <source>
        <dbReference type="ARBA" id="ARBA00004651"/>
    </source>
</evidence>
<feature type="transmembrane region" description="Helical" evidence="10">
    <location>
        <begin position="58"/>
        <end position="79"/>
    </location>
</feature>